<accession>A0ABS5TW01</accession>
<dbReference type="EMBL" id="JAHBOH010000001">
    <property type="protein sequence ID" value="MBT0993349.1"/>
    <property type="molecule type" value="Genomic_DNA"/>
</dbReference>
<dbReference type="RefSeq" id="WP_214346730.1">
    <property type="nucleotide sequence ID" value="NZ_JAHBOH010000001.1"/>
</dbReference>
<dbReference type="InterPro" id="IPR058245">
    <property type="entry name" value="NreC/VraR/RcsB-like_REC"/>
</dbReference>
<dbReference type="Pfam" id="PF00072">
    <property type="entry name" value="Response_reg"/>
    <property type="match status" value="1"/>
</dbReference>
<dbReference type="PANTHER" id="PTHR43214">
    <property type="entry name" value="TWO-COMPONENT RESPONSE REGULATOR"/>
    <property type="match status" value="1"/>
</dbReference>
<dbReference type="InterPro" id="IPR001789">
    <property type="entry name" value="Sig_transdc_resp-reg_receiver"/>
</dbReference>
<dbReference type="InterPro" id="IPR011006">
    <property type="entry name" value="CheY-like_superfamily"/>
</dbReference>
<feature type="domain" description="Response regulatory" evidence="7">
    <location>
        <begin position="7"/>
        <end position="125"/>
    </location>
</feature>
<gene>
    <name evidence="8" type="ORF">KIN34_03500</name>
</gene>
<dbReference type="Gene3D" id="3.40.50.2300">
    <property type="match status" value="1"/>
</dbReference>
<dbReference type="PANTHER" id="PTHR43214:SF24">
    <property type="entry name" value="TRANSCRIPTIONAL REGULATORY PROTEIN NARL-RELATED"/>
    <property type="match status" value="1"/>
</dbReference>
<keyword evidence="1 5" id="KW-0597">Phosphoprotein</keyword>
<sequence>MTPAPLRLVVVDDQPTIRMGLRMILDHEDDLTVVGEAGDGAAAVDVVRERRPDVVLLDVRMPGTDGVEATRRIRSDPDLADVRVVVLTTFDDEEYVTGALRAGAHAFLLKDADPATLVETVHRVRRGESVLDPKVTGLVVGQWRTWGVGQQGPAAPLAAAVETLTQREREVLLAVARGGSNTDVATELGVGEATVKAHVHALLRKLDCTTRTQLVVAAYESGLVRAGG</sequence>
<feature type="domain" description="HTH luxR-type" evidence="6">
    <location>
        <begin position="157"/>
        <end position="222"/>
    </location>
</feature>
<dbReference type="Pfam" id="PF00196">
    <property type="entry name" value="GerE"/>
    <property type="match status" value="1"/>
</dbReference>
<evidence type="ECO:0000313" key="8">
    <source>
        <dbReference type="EMBL" id="MBT0993349.1"/>
    </source>
</evidence>
<dbReference type="PROSITE" id="PS50043">
    <property type="entry name" value="HTH_LUXR_2"/>
    <property type="match status" value="1"/>
</dbReference>
<dbReference type="SMART" id="SM00421">
    <property type="entry name" value="HTH_LUXR"/>
    <property type="match status" value="1"/>
</dbReference>
<keyword evidence="3" id="KW-0238">DNA-binding</keyword>
<evidence type="ECO:0000259" key="7">
    <source>
        <dbReference type="PROSITE" id="PS50110"/>
    </source>
</evidence>
<evidence type="ECO:0000256" key="4">
    <source>
        <dbReference type="ARBA" id="ARBA00023163"/>
    </source>
</evidence>
<dbReference type="InterPro" id="IPR039420">
    <property type="entry name" value="WalR-like"/>
</dbReference>
<dbReference type="PROSITE" id="PS50110">
    <property type="entry name" value="RESPONSE_REGULATORY"/>
    <property type="match status" value="1"/>
</dbReference>
<evidence type="ECO:0000313" key="9">
    <source>
        <dbReference type="Proteomes" id="UP000722125"/>
    </source>
</evidence>
<dbReference type="CDD" id="cd17535">
    <property type="entry name" value="REC_NarL-like"/>
    <property type="match status" value="1"/>
</dbReference>
<keyword evidence="9" id="KW-1185">Reference proteome</keyword>
<name>A0ABS5TW01_9CELL</name>
<organism evidence="8 9">
    <name type="scientific">Cellulomonas fulva</name>
    <dbReference type="NCBI Taxonomy" id="2835530"/>
    <lineage>
        <taxon>Bacteria</taxon>
        <taxon>Bacillati</taxon>
        <taxon>Actinomycetota</taxon>
        <taxon>Actinomycetes</taxon>
        <taxon>Micrococcales</taxon>
        <taxon>Cellulomonadaceae</taxon>
        <taxon>Cellulomonas</taxon>
    </lineage>
</organism>
<dbReference type="InterPro" id="IPR016032">
    <property type="entry name" value="Sig_transdc_resp-reg_C-effctor"/>
</dbReference>
<proteinExistence type="predicted"/>
<evidence type="ECO:0000256" key="3">
    <source>
        <dbReference type="ARBA" id="ARBA00023125"/>
    </source>
</evidence>
<keyword evidence="2" id="KW-0805">Transcription regulation</keyword>
<keyword evidence="4" id="KW-0804">Transcription</keyword>
<reference evidence="8 9" key="1">
    <citation type="submission" date="2021-05" db="EMBL/GenBank/DDBJ databases">
        <title>Description of Cellulomonas sp. DKR-3 sp. nov.</title>
        <authorList>
            <person name="Dahal R.H."/>
            <person name="Chaudhary D.K."/>
        </authorList>
    </citation>
    <scope>NUCLEOTIDE SEQUENCE [LARGE SCALE GENOMIC DNA]</scope>
    <source>
        <strain evidence="8 9">DKR-3</strain>
    </source>
</reference>
<dbReference type="SMART" id="SM00448">
    <property type="entry name" value="REC"/>
    <property type="match status" value="1"/>
</dbReference>
<dbReference type="SUPFAM" id="SSF46894">
    <property type="entry name" value="C-terminal effector domain of the bipartite response regulators"/>
    <property type="match status" value="1"/>
</dbReference>
<dbReference type="CDD" id="cd06170">
    <property type="entry name" value="LuxR_C_like"/>
    <property type="match status" value="1"/>
</dbReference>
<dbReference type="SUPFAM" id="SSF52172">
    <property type="entry name" value="CheY-like"/>
    <property type="match status" value="1"/>
</dbReference>
<evidence type="ECO:0000256" key="2">
    <source>
        <dbReference type="ARBA" id="ARBA00023015"/>
    </source>
</evidence>
<evidence type="ECO:0000256" key="5">
    <source>
        <dbReference type="PROSITE-ProRule" id="PRU00169"/>
    </source>
</evidence>
<evidence type="ECO:0000256" key="1">
    <source>
        <dbReference type="ARBA" id="ARBA00022553"/>
    </source>
</evidence>
<protein>
    <submittedName>
        <fullName evidence="8">Response regulator transcription factor</fullName>
    </submittedName>
</protein>
<dbReference type="InterPro" id="IPR000792">
    <property type="entry name" value="Tscrpt_reg_LuxR_C"/>
</dbReference>
<dbReference type="Proteomes" id="UP000722125">
    <property type="component" value="Unassembled WGS sequence"/>
</dbReference>
<comment type="caution">
    <text evidence="8">The sequence shown here is derived from an EMBL/GenBank/DDBJ whole genome shotgun (WGS) entry which is preliminary data.</text>
</comment>
<evidence type="ECO:0000259" key="6">
    <source>
        <dbReference type="PROSITE" id="PS50043"/>
    </source>
</evidence>
<dbReference type="PROSITE" id="PS00622">
    <property type="entry name" value="HTH_LUXR_1"/>
    <property type="match status" value="1"/>
</dbReference>
<dbReference type="PRINTS" id="PR00038">
    <property type="entry name" value="HTHLUXR"/>
</dbReference>
<feature type="modified residue" description="4-aspartylphosphate" evidence="5">
    <location>
        <position position="58"/>
    </location>
</feature>